<keyword evidence="1" id="KW-1133">Transmembrane helix</keyword>
<dbReference type="InterPro" id="IPR019251">
    <property type="entry name" value="DUF2231_TM"/>
</dbReference>
<accession>A0AA45LCE1</accession>
<proteinExistence type="predicted"/>
<evidence type="ECO:0000256" key="1">
    <source>
        <dbReference type="SAM" id="Phobius"/>
    </source>
</evidence>
<feature type="domain" description="DUF2231" evidence="2">
    <location>
        <begin position="48"/>
        <end position="170"/>
    </location>
</feature>
<name>A0AA45LCE1_9PSEU</name>
<feature type="transmembrane region" description="Helical" evidence="1">
    <location>
        <begin position="111"/>
        <end position="127"/>
    </location>
</feature>
<feature type="transmembrane region" description="Helical" evidence="1">
    <location>
        <begin position="139"/>
        <end position="158"/>
    </location>
</feature>
<feature type="transmembrane region" description="Helical" evidence="1">
    <location>
        <begin position="81"/>
        <end position="99"/>
    </location>
</feature>
<keyword evidence="1" id="KW-0812">Transmembrane</keyword>
<dbReference type="AlphaFoldDB" id="A0AA45LCE1"/>
<dbReference type="EMBL" id="CP073249">
    <property type="protein sequence ID" value="QUF07301.1"/>
    <property type="molecule type" value="Genomic_DNA"/>
</dbReference>
<evidence type="ECO:0000313" key="4">
    <source>
        <dbReference type="Proteomes" id="UP000677152"/>
    </source>
</evidence>
<reference evidence="3" key="1">
    <citation type="submission" date="2021-04" db="EMBL/GenBank/DDBJ databases">
        <title>Genomic sequence of Actinosynnema pretiosum subsp. pretiosum ATCC 31280 (C-14919).</title>
        <authorList>
            <person name="Bai L."/>
            <person name="Wang X."/>
            <person name="Xiao Y."/>
        </authorList>
    </citation>
    <scope>NUCLEOTIDE SEQUENCE</scope>
    <source>
        <strain evidence="3">ATCC 31280</strain>
    </source>
</reference>
<feature type="transmembrane region" description="Helical" evidence="1">
    <location>
        <begin position="51"/>
        <end position="69"/>
    </location>
</feature>
<dbReference type="Proteomes" id="UP000677152">
    <property type="component" value="Chromosome"/>
</dbReference>
<dbReference type="Pfam" id="PF09990">
    <property type="entry name" value="DUF2231"/>
    <property type="match status" value="1"/>
</dbReference>
<organism evidence="3 4">
    <name type="scientific">Actinosynnema pretiosum subsp. pretiosum</name>
    <dbReference type="NCBI Taxonomy" id="103721"/>
    <lineage>
        <taxon>Bacteria</taxon>
        <taxon>Bacillati</taxon>
        <taxon>Actinomycetota</taxon>
        <taxon>Actinomycetes</taxon>
        <taxon>Pseudonocardiales</taxon>
        <taxon>Pseudonocardiaceae</taxon>
        <taxon>Actinosynnema</taxon>
    </lineage>
</organism>
<evidence type="ECO:0000259" key="2">
    <source>
        <dbReference type="Pfam" id="PF09990"/>
    </source>
</evidence>
<sequence>MLPLLRKFTRRVERSEALDRAAAAIAEFIPPQLRDHRVTNVLRGKFLGHPLHPIAVMLPIGMYAASSVLDLAPGESKASRALIGIGLASTPVAVASGLAEFTSLEKDQRRAAVAHLAFNGGATLCYLTSFRLRGHGFGVVARGVSLIGLTLIGVGGYLGGHLTYAQGAGVGREAGGWEFSQVGTSTAAP</sequence>
<protein>
    <submittedName>
        <fullName evidence="3">DUF2231 domain-containing protein</fullName>
    </submittedName>
</protein>
<evidence type="ECO:0000313" key="3">
    <source>
        <dbReference type="EMBL" id="QUF07301.1"/>
    </source>
</evidence>
<gene>
    <name evidence="3" type="ORF">KCV87_15460</name>
</gene>
<keyword evidence="1" id="KW-0472">Membrane</keyword>